<dbReference type="GO" id="GO:0000785">
    <property type="term" value="C:chromatin"/>
    <property type="evidence" value="ECO:0007669"/>
    <property type="project" value="EnsemblFungi"/>
</dbReference>
<dbReference type="OrthoDB" id="418911at2759"/>
<dbReference type="eggNOG" id="KOG1124">
    <property type="taxonomic scope" value="Eukaryota"/>
</dbReference>
<proteinExistence type="predicted"/>
<feature type="compositionally biased region" description="Low complexity" evidence="4">
    <location>
        <begin position="1"/>
        <end position="10"/>
    </location>
</feature>
<feature type="repeat" description="TPR" evidence="3">
    <location>
        <begin position="207"/>
        <end position="240"/>
    </location>
</feature>
<dbReference type="GO" id="GO:0017053">
    <property type="term" value="C:transcription repressor complex"/>
    <property type="evidence" value="ECO:0007669"/>
    <property type="project" value="TreeGrafter"/>
</dbReference>
<dbReference type="Gene3D" id="1.25.40.10">
    <property type="entry name" value="Tetratricopeptide repeat domain"/>
    <property type="match status" value="2"/>
</dbReference>
<feature type="repeat" description="TPR" evidence="3">
    <location>
        <begin position="170"/>
        <end position="203"/>
    </location>
</feature>
<dbReference type="GO" id="GO:0031490">
    <property type="term" value="F:chromatin DNA binding"/>
    <property type="evidence" value="ECO:0007669"/>
    <property type="project" value="TreeGrafter"/>
</dbReference>
<dbReference type="PROSITE" id="PS50005">
    <property type="entry name" value="TPR"/>
    <property type="match status" value="6"/>
</dbReference>
<feature type="compositionally biased region" description="Polar residues" evidence="4">
    <location>
        <begin position="674"/>
        <end position="683"/>
    </location>
</feature>
<comment type="subcellular location">
    <subcellularLocation>
        <location evidence="1">Nucleus</location>
    </subcellularLocation>
</comment>
<dbReference type="OMA" id="AGGMCEY"/>
<dbReference type="SUPFAM" id="SSF81901">
    <property type="entry name" value="HCP-like"/>
    <property type="match status" value="1"/>
</dbReference>
<evidence type="ECO:0000256" key="3">
    <source>
        <dbReference type="PROSITE-ProRule" id="PRU00339"/>
    </source>
</evidence>
<dbReference type="Pfam" id="PF13181">
    <property type="entry name" value="TPR_8"/>
    <property type="match status" value="2"/>
</dbReference>
<dbReference type="PANTHER" id="PTHR14017:SF1">
    <property type="entry name" value="LD02225P"/>
    <property type="match status" value="1"/>
</dbReference>
<feature type="repeat" description="TPR" evidence="3">
    <location>
        <begin position="36"/>
        <end position="69"/>
    </location>
</feature>
<keyword evidence="2" id="KW-0539">Nucleus</keyword>
<dbReference type="Pfam" id="PF12895">
    <property type="entry name" value="ANAPC3"/>
    <property type="match status" value="1"/>
</dbReference>
<evidence type="ECO:0000256" key="4">
    <source>
        <dbReference type="SAM" id="MobiDB-lite"/>
    </source>
</evidence>
<dbReference type="SMART" id="SM00028">
    <property type="entry name" value="TPR"/>
    <property type="match status" value="9"/>
</dbReference>
<organism evidence="5 6">
    <name type="scientific">Eutypa lata (strain UCR-EL1)</name>
    <name type="common">Grapevine dieback disease fungus</name>
    <name type="synonym">Eutypa armeniacae</name>
    <dbReference type="NCBI Taxonomy" id="1287681"/>
    <lineage>
        <taxon>Eukaryota</taxon>
        <taxon>Fungi</taxon>
        <taxon>Dikarya</taxon>
        <taxon>Ascomycota</taxon>
        <taxon>Pezizomycotina</taxon>
        <taxon>Sordariomycetes</taxon>
        <taxon>Xylariomycetidae</taxon>
        <taxon>Xylariales</taxon>
        <taxon>Diatrypaceae</taxon>
        <taxon>Eutypa</taxon>
    </lineage>
</organism>
<feature type="compositionally biased region" description="Low complexity" evidence="4">
    <location>
        <begin position="658"/>
        <end position="670"/>
    </location>
</feature>
<dbReference type="PANTHER" id="PTHR14017">
    <property type="entry name" value="LYSINE-SPECIFIC DEMETHYLASE"/>
    <property type="match status" value="1"/>
</dbReference>
<dbReference type="HOGENOM" id="CLU_006762_2_0_1"/>
<feature type="compositionally biased region" description="Acidic residues" evidence="4">
    <location>
        <begin position="643"/>
        <end position="652"/>
    </location>
</feature>
<dbReference type="FunFam" id="1.25.40.10:FF:000403">
    <property type="entry name" value="General transcriptional repressor, putative"/>
    <property type="match status" value="1"/>
</dbReference>
<accession>M7SMW0</accession>
<feature type="repeat" description="TPR" evidence="3">
    <location>
        <begin position="133"/>
        <end position="166"/>
    </location>
</feature>
<feature type="compositionally biased region" description="Basic and acidic residues" evidence="4">
    <location>
        <begin position="633"/>
        <end position="642"/>
    </location>
</feature>
<sequence length="698" mass="78778">MAMQMQHHGPQAPPPPGPPGQANQWTPSRHIMAVNEGVWMQIGSFSELLGNLDDAMAAYERALHANPQSIPAMTAISLILRTREEFHKAVDYLNAILKIDSTNGDVWGSLGHCYLMMDELQQAYAAYQSALEPKLWYGIGILYDRYGSLEHAEEAFSQVMQMQPDFEKANEIYFRLGIIYKQQQKFGQSLECFKYIVNSPPPPLTEEDIWFQIGHVHEQQKDYDSAKAAYGRVLDRDPNHAKVLQQLGWLHHQQSSSFQSQERAIEYLEKSVTADGNDAQSWYLLGRCYMSQQKYPKAYEAYQQAVYRDGRNPTFWCSIGVLYYQINQYRDALDAYSRAIRLNPYISEVWYDLGTLTLSTHTNGLLNWIQEIRISKQDYSCCVAARQAATYHRPCRLTSIPSLIKPKAHRLLLGMALDPCSKLGLVPAALLALSAYPQHPPPYGHAQEPGMPSGIEPGVPQPPKGPLGPDFHREHDRPPSVASKRLREWEDEPAIKKPANEENRARMEDVRHRRPSTPLRDPYRRSPDAHRFEEQRRIDEQRHVEEQRRVEEMRRVEEQRHANDGYHPSEAAHHPPAHAMPNHLPPMQQGLSPMPGPLHERLPPTPAPKEYPQDERPRVDHPAAPVVPPQVTEPERAARKMDVDEDYDDSGEEEKKASVGGPVSGPGSAATAELKTSTPTSAGGLNGLMGAPKAESAA</sequence>
<evidence type="ECO:0000313" key="6">
    <source>
        <dbReference type="Proteomes" id="UP000012174"/>
    </source>
</evidence>
<feature type="region of interest" description="Disordered" evidence="4">
    <location>
        <begin position="1"/>
        <end position="25"/>
    </location>
</feature>
<gene>
    <name evidence="5" type="ORF">UCREL1_7479</name>
</gene>
<dbReference type="STRING" id="1287681.M7SMW0"/>
<dbReference type="GO" id="GO:0000122">
    <property type="term" value="P:negative regulation of transcription by RNA polymerase II"/>
    <property type="evidence" value="ECO:0007669"/>
    <property type="project" value="EnsemblFungi"/>
</dbReference>
<evidence type="ECO:0000313" key="5">
    <source>
        <dbReference type="EMBL" id="EMR65542.1"/>
    </source>
</evidence>
<dbReference type="EMBL" id="KB706843">
    <property type="protein sequence ID" value="EMR65542.1"/>
    <property type="molecule type" value="Genomic_DNA"/>
</dbReference>
<feature type="compositionally biased region" description="Basic and acidic residues" evidence="4">
    <location>
        <begin position="485"/>
        <end position="511"/>
    </location>
</feature>
<dbReference type="InterPro" id="IPR019734">
    <property type="entry name" value="TPR_rpt"/>
</dbReference>
<dbReference type="Proteomes" id="UP000012174">
    <property type="component" value="Unassembled WGS sequence"/>
</dbReference>
<dbReference type="GO" id="GO:0000978">
    <property type="term" value="F:RNA polymerase II cis-regulatory region sequence-specific DNA binding"/>
    <property type="evidence" value="ECO:0007669"/>
    <property type="project" value="TreeGrafter"/>
</dbReference>
<reference evidence="6" key="1">
    <citation type="journal article" date="2013" name="Genome Announc.">
        <title>Draft genome sequence of the grapevine dieback fungus Eutypa lata UCR-EL1.</title>
        <authorList>
            <person name="Blanco-Ulate B."/>
            <person name="Rolshausen P.E."/>
            <person name="Cantu D."/>
        </authorList>
    </citation>
    <scope>NUCLEOTIDE SEQUENCE [LARGE SCALE GENOMIC DNA]</scope>
    <source>
        <strain evidence="6">UCR-EL1</strain>
    </source>
</reference>
<dbReference type="PROSITE" id="PS50293">
    <property type="entry name" value="TPR_REGION"/>
    <property type="match status" value="1"/>
</dbReference>
<protein>
    <submittedName>
        <fullName evidence="5">Putative transcriptional corepressor protein</fullName>
    </submittedName>
</protein>
<feature type="repeat" description="TPR" evidence="3">
    <location>
        <begin position="313"/>
        <end position="346"/>
    </location>
</feature>
<feature type="repeat" description="TPR" evidence="3">
    <location>
        <begin position="279"/>
        <end position="312"/>
    </location>
</feature>
<feature type="region of interest" description="Disordered" evidence="4">
    <location>
        <begin position="441"/>
        <end position="698"/>
    </location>
</feature>
<feature type="compositionally biased region" description="Basic and acidic residues" evidence="4">
    <location>
        <begin position="611"/>
        <end position="621"/>
    </location>
</feature>
<dbReference type="SUPFAM" id="SSF48452">
    <property type="entry name" value="TPR-like"/>
    <property type="match status" value="1"/>
</dbReference>
<keyword evidence="6" id="KW-1185">Reference proteome</keyword>
<dbReference type="KEGG" id="ela:UCREL1_7479"/>
<name>M7SMW0_EUTLA</name>
<feature type="compositionally biased region" description="Low complexity" evidence="4">
    <location>
        <begin position="577"/>
        <end position="586"/>
    </location>
</feature>
<dbReference type="InterPro" id="IPR051630">
    <property type="entry name" value="Corepressor-Demethylase"/>
</dbReference>
<dbReference type="GO" id="GO:0005634">
    <property type="term" value="C:nucleus"/>
    <property type="evidence" value="ECO:0007669"/>
    <property type="project" value="UniProtKB-SubCell"/>
</dbReference>
<evidence type="ECO:0000256" key="1">
    <source>
        <dbReference type="ARBA" id="ARBA00004123"/>
    </source>
</evidence>
<keyword evidence="3" id="KW-0802">TPR repeat</keyword>
<dbReference type="AlphaFoldDB" id="M7SMW0"/>
<feature type="compositionally biased region" description="Basic and acidic residues" evidence="4">
    <location>
        <begin position="521"/>
        <end position="564"/>
    </location>
</feature>
<evidence type="ECO:0000256" key="2">
    <source>
        <dbReference type="ARBA" id="ARBA00023242"/>
    </source>
</evidence>
<dbReference type="InterPro" id="IPR011990">
    <property type="entry name" value="TPR-like_helical_dom_sf"/>
</dbReference>